<dbReference type="AlphaFoldDB" id="A0A2P8DEJ9"/>
<reference evidence="2 3" key="1">
    <citation type="submission" date="2018-03" db="EMBL/GenBank/DDBJ databases">
        <title>Genomic Encyclopedia of Archaeal and Bacterial Type Strains, Phase II (KMG-II): from individual species to whole genera.</title>
        <authorList>
            <person name="Goeker M."/>
        </authorList>
    </citation>
    <scope>NUCLEOTIDE SEQUENCE [LARGE SCALE GENOMIC DNA]</scope>
    <source>
        <strain evidence="2 3">DSM 45312</strain>
    </source>
</reference>
<comment type="caution">
    <text evidence="2">The sequence shown here is derived from an EMBL/GenBank/DDBJ whole genome shotgun (WGS) entry which is preliminary data.</text>
</comment>
<dbReference type="Proteomes" id="UP000240542">
    <property type="component" value="Unassembled WGS sequence"/>
</dbReference>
<feature type="domain" description="DUF397" evidence="1">
    <location>
        <begin position="10"/>
        <end position="61"/>
    </location>
</feature>
<sequence length="65" mass="7003">MNESVFVRGGWHKSRYSDTGGQCVEVAETTAGALVCDTQNRKAGCLAFPSAEWAALLHDIRSGDM</sequence>
<dbReference type="EMBL" id="PYGA01000014">
    <property type="protein sequence ID" value="PSK95656.1"/>
    <property type="molecule type" value="Genomic_DNA"/>
</dbReference>
<protein>
    <submittedName>
        <fullName evidence="2">Uncharacterized protein DUF397</fullName>
    </submittedName>
</protein>
<keyword evidence="3" id="KW-1185">Reference proteome</keyword>
<evidence type="ECO:0000313" key="3">
    <source>
        <dbReference type="Proteomes" id="UP000240542"/>
    </source>
</evidence>
<dbReference type="Pfam" id="PF04149">
    <property type="entry name" value="DUF397"/>
    <property type="match status" value="1"/>
</dbReference>
<evidence type="ECO:0000259" key="1">
    <source>
        <dbReference type="Pfam" id="PF04149"/>
    </source>
</evidence>
<dbReference type="InterPro" id="IPR007278">
    <property type="entry name" value="DUF397"/>
</dbReference>
<dbReference type="OrthoDB" id="3482502at2"/>
<gene>
    <name evidence="2" type="ORF">CLV63_11489</name>
</gene>
<organism evidence="2 3">
    <name type="scientific">Murinocardiopsis flavida</name>
    <dbReference type="NCBI Taxonomy" id="645275"/>
    <lineage>
        <taxon>Bacteria</taxon>
        <taxon>Bacillati</taxon>
        <taxon>Actinomycetota</taxon>
        <taxon>Actinomycetes</taxon>
        <taxon>Streptosporangiales</taxon>
        <taxon>Nocardiopsidaceae</taxon>
        <taxon>Murinocardiopsis</taxon>
    </lineage>
</organism>
<accession>A0A2P8DEJ9</accession>
<evidence type="ECO:0000313" key="2">
    <source>
        <dbReference type="EMBL" id="PSK95656.1"/>
    </source>
</evidence>
<dbReference type="RefSeq" id="WP_106584588.1">
    <property type="nucleotide sequence ID" value="NZ_PYGA01000014.1"/>
</dbReference>
<name>A0A2P8DEJ9_9ACTN</name>
<proteinExistence type="predicted"/>